<evidence type="ECO:0000313" key="3">
    <source>
        <dbReference type="Proteomes" id="UP000468650"/>
    </source>
</evidence>
<accession>A0A6N6RFS5</accession>
<feature type="transmembrane region" description="Helical" evidence="1">
    <location>
        <begin position="12"/>
        <end position="30"/>
    </location>
</feature>
<keyword evidence="1" id="KW-1133">Transmembrane helix</keyword>
<dbReference type="EMBL" id="WBVO01000006">
    <property type="protein sequence ID" value="KAB2809929.1"/>
    <property type="molecule type" value="Genomic_DNA"/>
</dbReference>
<reference evidence="2 3" key="1">
    <citation type="submission" date="2019-09" db="EMBL/GenBank/DDBJ databases">
        <title>Genomes of family Cryomorphaceae.</title>
        <authorList>
            <person name="Bowman J.P."/>
        </authorList>
    </citation>
    <scope>NUCLEOTIDE SEQUENCE [LARGE SCALE GENOMIC DNA]</scope>
    <source>
        <strain evidence="2 3">LMG 25704</strain>
    </source>
</reference>
<keyword evidence="1" id="KW-0472">Membrane</keyword>
<keyword evidence="1" id="KW-0812">Transmembrane</keyword>
<feature type="transmembrane region" description="Helical" evidence="1">
    <location>
        <begin position="101"/>
        <end position="120"/>
    </location>
</feature>
<feature type="transmembrane region" description="Helical" evidence="1">
    <location>
        <begin position="132"/>
        <end position="153"/>
    </location>
</feature>
<proteinExistence type="predicted"/>
<comment type="caution">
    <text evidence="2">The sequence shown here is derived from an EMBL/GenBank/DDBJ whole genome shotgun (WGS) entry which is preliminary data.</text>
</comment>
<feature type="transmembrane region" description="Helical" evidence="1">
    <location>
        <begin position="159"/>
        <end position="181"/>
    </location>
</feature>
<gene>
    <name evidence="2" type="ORF">F8C67_08590</name>
</gene>
<name>A0A6N6RFS5_9FLAO</name>
<sequence length="200" mass="21777">MNAAISLNRKRVSVIFQVILALLTILGLIFKPDFGSTTFAILAVYQPLSSIYYRVVIKSDLGGMRDGYDVAIGIIGLYYGISAVGQFIGTLIHDISELEEALAYIIPAVVGLLLLLPVLFRIKQTADSTLRISFIFLAVILGAIVIPAAAMGYETGLMMMYFGLWIMLLAGPILAIVYIVIESIELNKAQSANTHHPLDL</sequence>
<dbReference type="Proteomes" id="UP000468650">
    <property type="component" value="Unassembled WGS sequence"/>
</dbReference>
<dbReference type="RefSeq" id="WP_151667429.1">
    <property type="nucleotide sequence ID" value="NZ_WBVO01000006.1"/>
</dbReference>
<evidence type="ECO:0000256" key="1">
    <source>
        <dbReference type="SAM" id="Phobius"/>
    </source>
</evidence>
<protein>
    <submittedName>
        <fullName evidence="2">Uncharacterized protein</fullName>
    </submittedName>
</protein>
<keyword evidence="3" id="KW-1185">Reference proteome</keyword>
<dbReference type="AlphaFoldDB" id="A0A6N6RFS5"/>
<feature type="transmembrane region" description="Helical" evidence="1">
    <location>
        <begin position="68"/>
        <end position="89"/>
    </location>
</feature>
<evidence type="ECO:0000313" key="2">
    <source>
        <dbReference type="EMBL" id="KAB2809929.1"/>
    </source>
</evidence>
<feature type="transmembrane region" description="Helical" evidence="1">
    <location>
        <begin position="36"/>
        <end position="56"/>
    </location>
</feature>
<organism evidence="2 3">
    <name type="scientific">Phaeocystidibacter luteus</name>
    <dbReference type="NCBI Taxonomy" id="911197"/>
    <lineage>
        <taxon>Bacteria</taxon>
        <taxon>Pseudomonadati</taxon>
        <taxon>Bacteroidota</taxon>
        <taxon>Flavobacteriia</taxon>
        <taxon>Flavobacteriales</taxon>
        <taxon>Phaeocystidibacteraceae</taxon>
        <taxon>Phaeocystidibacter</taxon>
    </lineage>
</organism>